<dbReference type="PANTHER" id="PTHR47148">
    <property type="entry name" value="CYTOCHROME C OXIDASE ASSEMBLY FACTOR 1 HOMOLOG"/>
    <property type="match status" value="1"/>
</dbReference>
<proteinExistence type="predicted"/>
<accession>A0AAJ4WC37</accession>
<evidence type="ECO:0000256" key="1">
    <source>
        <dbReference type="SAM" id="Phobius"/>
    </source>
</evidence>
<feature type="transmembrane region" description="Helical" evidence="1">
    <location>
        <begin position="38"/>
        <end position="58"/>
    </location>
</feature>
<keyword evidence="1" id="KW-0472">Membrane</keyword>
<organism evidence="2 3">
    <name type="scientific">Pragia fontium DSM 5563 = ATCC 49100</name>
    <dbReference type="NCBI Taxonomy" id="1122977"/>
    <lineage>
        <taxon>Bacteria</taxon>
        <taxon>Pseudomonadati</taxon>
        <taxon>Pseudomonadota</taxon>
        <taxon>Gammaproteobacteria</taxon>
        <taxon>Enterobacterales</taxon>
        <taxon>Budviciaceae</taxon>
        <taxon>Pragia</taxon>
    </lineage>
</organism>
<evidence type="ECO:0000313" key="3">
    <source>
        <dbReference type="Proteomes" id="UP000226420"/>
    </source>
</evidence>
<sequence length="213" mass="24012">MQNTSGNGISTHVPPEVQGWNWGAFFLHFIWGIGNNTFIAFLIFVPFVNLAMPFILGAKGNEWAWRNRHWASIEEFKRVQRLWSRWAIGIFITITLFFALLFTTIYWAVTSALKSSEIYQQSVILVKSNPSAMQALGSPISTGTPRGNISVNGDFGEAKISFSIEGSKTSGILYVSAEKEWGTWQMHYNKLRLDNSGEIIDLLTTEQESQPDL</sequence>
<dbReference type="InterPro" id="IPR014807">
    <property type="entry name" value="Coa1"/>
</dbReference>
<dbReference type="EMBL" id="FOLW01000008">
    <property type="protein sequence ID" value="SFD13819.1"/>
    <property type="molecule type" value="Genomic_DNA"/>
</dbReference>
<dbReference type="Proteomes" id="UP000226420">
    <property type="component" value="Unassembled WGS sequence"/>
</dbReference>
<protein>
    <submittedName>
        <fullName evidence="2">Cytochrome oxidase complex assembly protein 1</fullName>
    </submittedName>
</protein>
<name>A0AAJ4WC37_9GAMM</name>
<reference evidence="2 3" key="1">
    <citation type="submission" date="2016-10" db="EMBL/GenBank/DDBJ databases">
        <authorList>
            <person name="Varghese N."/>
            <person name="Submissions S."/>
        </authorList>
    </citation>
    <scope>NUCLEOTIDE SEQUENCE [LARGE SCALE GENOMIC DNA]</scope>
    <source>
        <strain evidence="2 3">DSM 5563</strain>
    </source>
</reference>
<feature type="transmembrane region" description="Helical" evidence="1">
    <location>
        <begin position="86"/>
        <end position="109"/>
    </location>
</feature>
<dbReference type="RefSeq" id="WP_047781359.1">
    <property type="nucleotide sequence ID" value="NZ_FOLW01000008.1"/>
</dbReference>
<dbReference type="Pfam" id="PF08695">
    <property type="entry name" value="Coa1"/>
    <property type="match status" value="1"/>
</dbReference>
<keyword evidence="1" id="KW-1133">Transmembrane helix</keyword>
<dbReference type="GO" id="GO:0032981">
    <property type="term" value="P:mitochondrial respiratory chain complex I assembly"/>
    <property type="evidence" value="ECO:0007669"/>
    <property type="project" value="TreeGrafter"/>
</dbReference>
<evidence type="ECO:0000313" key="2">
    <source>
        <dbReference type="EMBL" id="SFD13819.1"/>
    </source>
</evidence>
<gene>
    <name evidence="2" type="ORF">SAMN02745723_108139</name>
</gene>
<keyword evidence="1" id="KW-0812">Transmembrane</keyword>
<comment type="caution">
    <text evidence="2">The sequence shown here is derived from an EMBL/GenBank/DDBJ whole genome shotgun (WGS) entry which is preliminary data.</text>
</comment>
<dbReference type="AlphaFoldDB" id="A0AAJ4WC37"/>
<dbReference type="PANTHER" id="PTHR47148:SF1">
    <property type="entry name" value="CYTOCHROME C OXIDASE ASSEMBLY FACTOR 1 HOMOLOG"/>
    <property type="match status" value="1"/>
</dbReference>